<feature type="compositionally biased region" description="Polar residues" evidence="1">
    <location>
        <begin position="66"/>
        <end position="77"/>
    </location>
</feature>
<dbReference type="GO" id="GO:0016740">
    <property type="term" value="F:transferase activity"/>
    <property type="evidence" value="ECO:0007669"/>
    <property type="project" value="InterPro"/>
</dbReference>
<dbReference type="OrthoDB" id="186490at2"/>
<dbReference type="PROSITE" id="PS51257">
    <property type="entry name" value="PROKAR_LIPOPROTEIN"/>
    <property type="match status" value="1"/>
</dbReference>
<keyword evidence="5" id="KW-1185">Reference proteome</keyword>
<feature type="region of interest" description="Disordered" evidence="1">
    <location>
        <begin position="51"/>
        <end position="78"/>
    </location>
</feature>
<comment type="caution">
    <text evidence="4">The sequence shown here is derived from an EMBL/GenBank/DDBJ whole genome shotgun (WGS) entry which is preliminary data.</text>
</comment>
<keyword evidence="2" id="KW-0732">Signal</keyword>
<feature type="chain" id="PRO_5039080014" evidence="2">
    <location>
        <begin position="22"/>
        <end position="280"/>
    </location>
</feature>
<protein>
    <submittedName>
        <fullName evidence="4">L,D-peptidoglycan transpeptidase YkuD (ErfK/YbiS/YcfS/YnhG family)</fullName>
    </submittedName>
</protein>
<reference evidence="4 5" key="1">
    <citation type="submission" date="2018-08" db="EMBL/GenBank/DDBJ databases">
        <title>Sequencing the genomes of 1000 actinobacteria strains.</title>
        <authorList>
            <person name="Klenk H.-P."/>
        </authorList>
    </citation>
    <scope>NUCLEOTIDE SEQUENCE [LARGE SCALE GENOMIC DNA]</scope>
    <source>
        <strain evidence="4 5">DSM 44099</strain>
    </source>
</reference>
<feature type="domain" description="L,D-TPase catalytic" evidence="3">
    <location>
        <begin position="122"/>
        <end position="264"/>
    </location>
</feature>
<evidence type="ECO:0000313" key="4">
    <source>
        <dbReference type="EMBL" id="REG00416.1"/>
    </source>
</evidence>
<dbReference type="PANTHER" id="PTHR38589:SF1">
    <property type="entry name" value="BLR0621 PROTEIN"/>
    <property type="match status" value="1"/>
</dbReference>
<accession>A0A3D9ZTA7</accession>
<dbReference type="RefSeq" id="WP_147315680.1">
    <property type="nucleotide sequence ID" value="NZ_BONB01000042.1"/>
</dbReference>
<evidence type="ECO:0000256" key="1">
    <source>
        <dbReference type="SAM" id="MobiDB-lite"/>
    </source>
</evidence>
<evidence type="ECO:0000259" key="3">
    <source>
        <dbReference type="Pfam" id="PF03734"/>
    </source>
</evidence>
<proteinExistence type="predicted"/>
<evidence type="ECO:0000256" key="2">
    <source>
        <dbReference type="SAM" id="SignalP"/>
    </source>
</evidence>
<organism evidence="4 5">
    <name type="scientific">Asanoa ferruginea</name>
    <dbReference type="NCBI Taxonomy" id="53367"/>
    <lineage>
        <taxon>Bacteria</taxon>
        <taxon>Bacillati</taxon>
        <taxon>Actinomycetota</taxon>
        <taxon>Actinomycetes</taxon>
        <taxon>Micromonosporales</taxon>
        <taxon>Micromonosporaceae</taxon>
        <taxon>Asanoa</taxon>
    </lineage>
</organism>
<dbReference type="Pfam" id="PF03734">
    <property type="entry name" value="YkuD"/>
    <property type="match status" value="1"/>
</dbReference>
<dbReference type="EMBL" id="QUMQ01000001">
    <property type="protein sequence ID" value="REG00416.1"/>
    <property type="molecule type" value="Genomic_DNA"/>
</dbReference>
<dbReference type="PANTHER" id="PTHR38589">
    <property type="entry name" value="BLR0621 PROTEIN"/>
    <property type="match status" value="1"/>
</dbReference>
<dbReference type="InterPro" id="IPR005490">
    <property type="entry name" value="LD_TPept_cat_dom"/>
</dbReference>
<dbReference type="AlphaFoldDB" id="A0A3D9ZTA7"/>
<feature type="signal peptide" evidence="2">
    <location>
        <begin position="1"/>
        <end position="21"/>
    </location>
</feature>
<gene>
    <name evidence="4" type="ORF">DFJ67_6469</name>
</gene>
<sequence length="280" mass="29700">MSAVRRSAVALLAVFALAACAQPVTGDQVDGQPAAAATDGVAREQLARRADLAPTPHATRLARPTQKPTTKATSPSNDAARLRTLPSTTKQVIVVKANGYGTSTGTLQAFAKQGNTWKPAFAAMPARLGTKGFKDSKVEGDLTTPTGVYSFGGTMYGIAANPGVKFGYHRLVENDWWNENPATAGYNSFFHGANPGGASEALWTVNPQYRYFAVINYNTPVKKATPPRGSGIFLHVMVPGHSTAGCVSLAESDLVKVLRWLDPAAKPRIVMAPAAELDRY</sequence>
<name>A0A3D9ZTA7_9ACTN</name>
<evidence type="ECO:0000313" key="5">
    <source>
        <dbReference type="Proteomes" id="UP000256913"/>
    </source>
</evidence>
<dbReference type="Proteomes" id="UP000256913">
    <property type="component" value="Unassembled WGS sequence"/>
</dbReference>